<dbReference type="PRINTS" id="PR01805">
    <property type="entry name" value="VACJLIPOPROT"/>
</dbReference>
<dbReference type="AlphaFoldDB" id="A0A0S2K016"/>
<feature type="chain" id="PRO_5006600902" evidence="3">
    <location>
        <begin position="21"/>
        <end position="244"/>
    </location>
</feature>
<dbReference type="GO" id="GO:0016020">
    <property type="term" value="C:membrane"/>
    <property type="evidence" value="ECO:0007669"/>
    <property type="project" value="InterPro"/>
</dbReference>
<gene>
    <name evidence="4" type="ORF">PP2015_974</name>
</gene>
<protein>
    <submittedName>
        <fullName evidence="4">Lipoprotein</fullName>
    </submittedName>
</protein>
<dbReference type="GO" id="GO:0120010">
    <property type="term" value="P:intermembrane phospholipid transfer"/>
    <property type="evidence" value="ECO:0007669"/>
    <property type="project" value="TreeGrafter"/>
</dbReference>
<dbReference type="STRING" id="161398.PP2015_974"/>
<evidence type="ECO:0000256" key="1">
    <source>
        <dbReference type="ARBA" id="ARBA00010634"/>
    </source>
</evidence>
<comment type="similarity">
    <text evidence="1">Belongs to the MlaA family.</text>
</comment>
<evidence type="ECO:0000256" key="3">
    <source>
        <dbReference type="SAM" id="SignalP"/>
    </source>
</evidence>
<proteinExistence type="inferred from homology"/>
<keyword evidence="4" id="KW-0449">Lipoprotein</keyword>
<sequence length="244" mass="26886">MLKPILSAFAALILSGCATVAPEKVDERDPLQSINRTVYDFNMDVLDAYILKPVAEGYLAVTNDPVRKSVYAFTTNIAAPTDAVNALLQGKPKDTGINTARFLVNSTVGIFGLFDVATSLGLKHKDEDFGQTLGVWGVGDGAYLMLPGYGPSTARNITGDVVDNFVLPELALSTPQSLLVYAVRSIDLRASLLSQEKLLRESLDPYVFMKDIYFQRQLYELHDGNPPIKEEEVEDFDEDFLENL</sequence>
<dbReference type="PATRIC" id="fig|161398.10.peg.991"/>
<dbReference type="KEGG" id="pphe:PP2015_974"/>
<feature type="signal peptide" evidence="3">
    <location>
        <begin position="1"/>
        <end position="20"/>
    </location>
</feature>
<dbReference type="PROSITE" id="PS51257">
    <property type="entry name" value="PROKAR_LIPOPROTEIN"/>
    <property type="match status" value="1"/>
</dbReference>
<reference evidence="4 5" key="1">
    <citation type="submission" date="2015-11" db="EMBL/GenBank/DDBJ databases">
        <authorList>
            <person name="Zhang Y."/>
            <person name="Guo Z."/>
        </authorList>
    </citation>
    <scope>NUCLEOTIDE SEQUENCE [LARGE SCALE GENOMIC DNA]</scope>
    <source>
        <strain evidence="4 5">KCTC 12086</strain>
    </source>
</reference>
<dbReference type="Pfam" id="PF04333">
    <property type="entry name" value="MlaA"/>
    <property type="match status" value="1"/>
</dbReference>
<dbReference type="InterPro" id="IPR007428">
    <property type="entry name" value="MlaA"/>
</dbReference>
<dbReference type="EMBL" id="CP013187">
    <property type="protein sequence ID" value="ALO41492.1"/>
    <property type="molecule type" value="Genomic_DNA"/>
</dbReference>
<evidence type="ECO:0000256" key="2">
    <source>
        <dbReference type="ARBA" id="ARBA00022729"/>
    </source>
</evidence>
<accession>A0A0S2K016</accession>
<name>A0A0S2K016_9GAMM</name>
<evidence type="ECO:0000313" key="4">
    <source>
        <dbReference type="EMBL" id="ALO41492.1"/>
    </source>
</evidence>
<dbReference type="RefSeq" id="WP_058029227.1">
    <property type="nucleotide sequence ID" value="NZ_CP013187.1"/>
</dbReference>
<dbReference type="Proteomes" id="UP000061457">
    <property type="component" value="Chromosome I"/>
</dbReference>
<keyword evidence="2 3" id="KW-0732">Signal</keyword>
<dbReference type="OrthoDB" id="9785326at2"/>
<organism evidence="4 5">
    <name type="scientific">Pseudoalteromonas phenolica</name>
    <dbReference type="NCBI Taxonomy" id="161398"/>
    <lineage>
        <taxon>Bacteria</taxon>
        <taxon>Pseudomonadati</taxon>
        <taxon>Pseudomonadota</taxon>
        <taxon>Gammaproteobacteria</taxon>
        <taxon>Alteromonadales</taxon>
        <taxon>Pseudoalteromonadaceae</taxon>
        <taxon>Pseudoalteromonas</taxon>
    </lineage>
</organism>
<dbReference type="PANTHER" id="PTHR30035:SF3">
    <property type="entry name" value="INTERMEMBRANE PHOSPHOLIPID TRANSPORT SYSTEM LIPOPROTEIN MLAA"/>
    <property type="match status" value="1"/>
</dbReference>
<evidence type="ECO:0000313" key="5">
    <source>
        <dbReference type="Proteomes" id="UP000061457"/>
    </source>
</evidence>
<dbReference type="PANTHER" id="PTHR30035">
    <property type="entry name" value="LIPOPROTEIN VACJ-RELATED"/>
    <property type="match status" value="1"/>
</dbReference>
<keyword evidence="5" id="KW-1185">Reference proteome</keyword>